<dbReference type="OrthoDB" id="5106303at2759"/>
<name>A0A166NB10_9HYPO</name>
<evidence type="ECO:0000256" key="1">
    <source>
        <dbReference type="SAM" id="MobiDB-lite"/>
    </source>
</evidence>
<evidence type="ECO:0000313" key="3">
    <source>
        <dbReference type="Proteomes" id="UP000078544"/>
    </source>
</evidence>
<feature type="region of interest" description="Disordered" evidence="1">
    <location>
        <begin position="89"/>
        <end position="114"/>
    </location>
</feature>
<keyword evidence="3" id="KW-1185">Reference proteome</keyword>
<proteinExistence type="predicted"/>
<protein>
    <submittedName>
        <fullName evidence="2">Uncharacterized protein</fullName>
    </submittedName>
</protein>
<sequence>MGRQRREKNKDVRAGLKNRSKGLSKKAHTYARLYGSDILLVIRRPDGRYCGYESRMGLSNELLRSSPGLDNELLRPEDFPNSDLALPELRKEPSQPESVEASSPSERVSSASESASIISTMSEADTLVSAHESPYIATEEIPVSLSPPVMSPFRAWDLADGENLAHWERDYLHLQDDVLMQNFVEVDDIVAQQPPEENGHDSEICQPDPVSSRQKKAMMLLLDKYF</sequence>
<gene>
    <name evidence="2" type="ORF">AAL_08001</name>
</gene>
<reference evidence="2 3" key="1">
    <citation type="journal article" date="2016" name="Genome Biol. Evol.">
        <title>Divergent and convergent evolution of fungal pathogenicity.</title>
        <authorList>
            <person name="Shang Y."/>
            <person name="Xiao G."/>
            <person name="Zheng P."/>
            <person name="Cen K."/>
            <person name="Zhan S."/>
            <person name="Wang C."/>
        </authorList>
    </citation>
    <scope>NUCLEOTIDE SEQUENCE [LARGE SCALE GENOMIC DNA]</scope>
    <source>
        <strain evidence="2 3">RCEF 2490</strain>
    </source>
</reference>
<comment type="caution">
    <text evidence="2">The sequence shown here is derived from an EMBL/GenBank/DDBJ whole genome shotgun (WGS) entry which is preliminary data.</text>
</comment>
<evidence type="ECO:0000313" key="2">
    <source>
        <dbReference type="EMBL" id="KZZ88800.1"/>
    </source>
</evidence>
<dbReference type="Proteomes" id="UP000078544">
    <property type="component" value="Unassembled WGS sequence"/>
</dbReference>
<dbReference type="AlphaFoldDB" id="A0A166NB10"/>
<dbReference type="EMBL" id="AZGY01000028">
    <property type="protein sequence ID" value="KZZ88800.1"/>
    <property type="molecule type" value="Genomic_DNA"/>
</dbReference>
<feature type="region of interest" description="Disordered" evidence="1">
    <location>
        <begin position="65"/>
        <end position="84"/>
    </location>
</feature>
<accession>A0A166NB10</accession>
<feature type="compositionally biased region" description="Low complexity" evidence="1">
    <location>
        <begin position="95"/>
        <end position="114"/>
    </location>
</feature>
<feature type="region of interest" description="Disordered" evidence="1">
    <location>
        <begin position="1"/>
        <end position="23"/>
    </location>
</feature>
<organism evidence="2 3">
    <name type="scientific">Moelleriella libera RCEF 2490</name>
    <dbReference type="NCBI Taxonomy" id="1081109"/>
    <lineage>
        <taxon>Eukaryota</taxon>
        <taxon>Fungi</taxon>
        <taxon>Dikarya</taxon>
        <taxon>Ascomycota</taxon>
        <taxon>Pezizomycotina</taxon>
        <taxon>Sordariomycetes</taxon>
        <taxon>Hypocreomycetidae</taxon>
        <taxon>Hypocreales</taxon>
        <taxon>Clavicipitaceae</taxon>
        <taxon>Moelleriella</taxon>
    </lineage>
</organism>